<accession>A0A061FI47</accession>
<evidence type="ECO:0000313" key="1">
    <source>
        <dbReference type="EMBL" id="EOY16706.1"/>
    </source>
</evidence>
<keyword evidence="2" id="KW-1185">Reference proteome</keyword>
<dbReference type="AlphaFoldDB" id="A0A061FI47"/>
<evidence type="ECO:0000313" key="2">
    <source>
        <dbReference type="Proteomes" id="UP000026915"/>
    </source>
</evidence>
<dbReference type="EMBL" id="CM001886">
    <property type="protein sequence ID" value="EOY16706.1"/>
    <property type="molecule type" value="Genomic_DNA"/>
</dbReference>
<sequence>MICMVFIQRNLLAPCDKSRSAVKHINNMNPTAAVPFSGSGHYINHPFFELKLRKQNQDFNTKSSIPLPFGSIIEKSVDITIFEALLRH</sequence>
<gene>
    <name evidence="1" type="ORF">TCM_035564</name>
</gene>
<name>A0A061FI47_THECC</name>
<dbReference type="HOGENOM" id="CLU_2473507_0_0_1"/>
<dbReference type="InParanoid" id="A0A061FI47"/>
<dbReference type="Gramene" id="EOY16706">
    <property type="protein sequence ID" value="EOY16706"/>
    <property type="gene ID" value="TCM_035564"/>
</dbReference>
<dbReference type="Proteomes" id="UP000026915">
    <property type="component" value="Chromosome 8"/>
</dbReference>
<organism evidence="1 2">
    <name type="scientific">Theobroma cacao</name>
    <name type="common">Cacao</name>
    <name type="synonym">Cocoa</name>
    <dbReference type="NCBI Taxonomy" id="3641"/>
    <lineage>
        <taxon>Eukaryota</taxon>
        <taxon>Viridiplantae</taxon>
        <taxon>Streptophyta</taxon>
        <taxon>Embryophyta</taxon>
        <taxon>Tracheophyta</taxon>
        <taxon>Spermatophyta</taxon>
        <taxon>Magnoliopsida</taxon>
        <taxon>eudicotyledons</taxon>
        <taxon>Gunneridae</taxon>
        <taxon>Pentapetalae</taxon>
        <taxon>rosids</taxon>
        <taxon>malvids</taxon>
        <taxon>Malvales</taxon>
        <taxon>Malvaceae</taxon>
        <taxon>Byttnerioideae</taxon>
        <taxon>Theobroma</taxon>
    </lineage>
</organism>
<proteinExistence type="predicted"/>
<reference evidence="1 2" key="1">
    <citation type="journal article" date="2013" name="Genome Biol.">
        <title>The genome sequence of the most widely cultivated cacao type and its use to identify candidate genes regulating pod color.</title>
        <authorList>
            <person name="Motamayor J.C."/>
            <person name="Mockaitis K."/>
            <person name="Schmutz J."/>
            <person name="Haiminen N."/>
            <person name="Iii D.L."/>
            <person name="Cornejo O."/>
            <person name="Findley S.D."/>
            <person name="Zheng P."/>
            <person name="Utro F."/>
            <person name="Royaert S."/>
            <person name="Saski C."/>
            <person name="Jenkins J."/>
            <person name="Podicheti R."/>
            <person name="Zhao M."/>
            <person name="Scheffler B.E."/>
            <person name="Stack J.C."/>
            <person name="Feltus F.A."/>
            <person name="Mustiga G.M."/>
            <person name="Amores F."/>
            <person name="Phillips W."/>
            <person name="Marelli J.P."/>
            <person name="May G.D."/>
            <person name="Shapiro H."/>
            <person name="Ma J."/>
            <person name="Bustamante C.D."/>
            <person name="Schnell R.J."/>
            <person name="Main D."/>
            <person name="Gilbert D."/>
            <person name="Parida L."/>
            <person name="Kuhn D.N."/>
        </authorList>
    </citation>
    <scope>NUCLEOTIDE SEQUENCE [LARGE SCALE GENOMIC DNA]</scope>
    <source>
        <strain evidence="2">cv. Matina 1-6</strain>
    </source>
</reference>
<protein>
    <submittedName>
        <fullName evidence="1">Uncharacterized protein</fullName>
    </submittedName>
</protein>